<evidence type="ECO:0000313" key="2">
    <source>
        <dbReference type="EMBL" id="CAY51946.1"/>
    </source>
</evidence>
<dbReference type="KEGG" id="pfs:PFLU_4991"/>
<dbReference type="AlphaFoldDB" id="C3K1A4"/>
<sequence>MNSTPILESVLAKTLSNTIMPSFRQARASNPLMLSRTLLCLAVVSASTPLLADTVWLKNGDRLTGKIKVFDGGKLLIQTDYAGAIPVDWKQVKTLQSDQELLVKQDADTGEKAKSLQAADDGKVVLANGEAPKTVDLASIQQIIKPKPVIEDLVWKGNVDMALDYKRAEKDTNDYDVDFKTTARHGQWRHTGQGEYNREFQDDVTTTDNWALEYDLDRFLTEHWFWQGRLTYKRDKVEDLARQRTVGTGPGYQFWDDELGAFSLGSLVNRTDYEYSDGGKDNFYSLAMKWNYNRYLVGKTVEFFTSGELGKPIGGPAEYSLDAEMGLRYKVTEWASLNLKAERDVISGDSESSLSKTRYTAGFGVAW</sequence>
<reference evidence="2" key="1">
    <citation type="journal article" date="2009" name="Genome Biol.">
        <title>Genomic and genetic analyses of diversity and plant interactions of Pseudomonas fluorescens.</title>
        <authorList>
            <person name="Silby M.W."/>
            <person name="Cerdeno-Tarraga A.M."/>
            <person name="Vernikos G.S."/>
            <person name="Giddens S.R."/>
            <person name="Jackson R.W."/>
            <person name="Preston G.M."/>
            <person name="Zhang X.X."/>
            <person name="Moon C.D."/>
            <person name="Gehrig S.M."/>
            <person name="Godfrey S.A."/>
            <person name="Knight C.G."/>
            <person name="Malone J.G."/>
            <person name="Robinson Z."/>
            <person name="Spiers A.J."/>
            <person name="Harris S."/>
            <person name="Challis G.L."/>
            <person name="Yaxley A.M."/>
            <person name="Harris D."/>
            <person name="Seeger K."/>
            <person name="Murphy L."/>
            <person name="Rutter S."/>
            <person name="Squares R."/>
            <person name="Quail M.A."/>
            <person name="Saunders E."/>
            <person name="Mavromatis K."/>
            <person name="Brettin T.S."/>
            <person name="Bentley S.D."/>
            <person name="Hothersall J."/>
            <person name="Stephens E."/>
            <person name="Thomas C.M."/>
            <person name="Parkhill J."/>
            <person name="Levy S.B."/>
            <person name="Rainey P.B."/>
            <person name="Thomson N.R."/>
        </authorList>
    </citation>
    <scope>NUCLEOTIDE SEQUENCE [LARGE SCALE GENOMIC DNA]</scope>
    <source>
        <strain evidence="2">SBW25</strain>
    </source>
</reference>
<dbReference type="HOGENOM" id="CLU_057321_1_0_6"/>
<organism evidence="2">
    <name type="scientific">Pseudomonas fluorescens (strain SBW25)</name>
    <dbReference type="NCBI Taxonomy" id="216595"/>
    <lineage>
        <taxon>Bacteria</taxon>
        <taxon>Pseudomonadati</taxon>
        <taxon>Pseudomonadota</taxon>
        <taxon>Gammaproteobacteria</taxon>
        <taxon>Pseudomonadales</taxon>
        <taxon>Pseudomonadaceae</taxon>
        <taxon>Pseudomonas</taxon>
    </lineage>
</organism>
<dbReference type="eggNOG" id="COG3137">
    <property type="taxonomic scope" value="Bacteria"/>
</dbReference>
<dbReference type="EMBL" id="OV986001">
    <property type="protein sequence ID" value="CAI2799141.1"/>
    <property type="molecule type" value="Genomic_DNA"/>
</dbReference>
<evidence type="ECO:0000313" key="1">
    <source>
        <dbReference type="EMBL" id="CAI2799141.1"/>
    </source>
</evidence>
<dbReference type="STRING" id="294.SRM1_01216"/>
<evidence type="ECO:0008006" key="3">
    <source>
        <dbReference type="Google" id="ProtNLM"/>
    </source>
</evidence>
<reference evidence="1" key="2">
    <citation type="submission" date="2023-10" db="EMBL/GenBank/DDBJ databases">
        <authorList>
            <person name="Fortmann-Grote C."/>
        </authorList>
    </citation>
    <scope>NUCLEOTIDE SEQUENCE</scope>
    <source>
        <strain evidence="1">SBW25</strain>
    </source>
</reference>
<proteinExistence type="predicted"/>
<protein>
    <recommendedName>
        <fullName evidence="3">Peptide chain release factor RF-3</fullName>
    </recommendedName>
</protein>
<dbReference type="EMBL" id="AM181176">
    <property type="protein sequence ID" value="CAY51946.1"/>
    <property type="molecule type" value="Genomic_DNA"/>
</dbReference>
<dbReference type="InterPro" id="IPR007433">
    <property type="entry name" value="DUF481"/>
</dbReference>
<accession>C3K1A4</accession>
<gene>
    <name evidence="2" type="ordered locus">PFLU_4991</name>
</gene>
<dbReference type="Pfam" id="PF04338">
    <property type="entry name" value="DUF481"/>
    <property type="match status" value="1"/>
</dbReference>
<dbReference type="Proteomes" id="UP001152918">
    <property type="component" value="Chromosome"/>
</dbReference>
<name>C3K1A4_PSEFS</name>